<keyword evidence="4 6" id="KW-1133">Transmembrane helix</keyword>
<feature type="transmembrane region" description="Helical" evidence="6">
    <location>
        <begin position="80"/>
        <end position="101"/>
    </location>
</feature>
<accession>A0A6C0GRC9</accession>
<protein>
    <submittedName>
        <fullName evidence="7">Oligosaccharide flippase family protein</fullName>
    </submittedName>
</protein>
<feature type="transmembrane region" description="Helical" evidence="6">
    <location>
        <begin position="341"/>
        <end position="363"/>
    </location>
</feature>
<feature type="transmembrane region" description="Helical" evidence="6">
    <location>
        <begin position="461"/>
        <end position="481"/>
    </location>
</feature>
<feature type="transmembrane region" description="Helical" evidence="6">
    <location>
        <begin position="180"/>
        <end position="201"/>
    </location>
</feature>
<dbReference type="RefSeq" id="WP_162446464.1">
    <property type="nucleotide sequence ID" value="NZ_CP048222.1"/>
</dbReference>
<dbReference type="EMBL" id="CP048222">
    <property type="protein sequence ID" value="QHT70487.1"/>
    <property type="molecule type" value="Genomic_DNA"/>
</dbReference>
<evidence type="ECO:0000313" key="8">
    <source>
        <dbReference type="Proteomes" id="UP000480178"/>
    </source>
</evidence>
<proteinExistence type="predicted"/>
<reference evidence="7 8" key="1">
    <citation type="submission" date="2020-01" db="EMBL/GenBank/DDBJ databases">
        <authorList>
            <person name="Kim M.K."/>
        </authorList>
    </citation>
    <scope>NUCLEOTIDE SEQUENCE [LARGE SCALE GENOMIC DNA]</scope>
    <source>
        <strain evidence="7 8">172606-1</strain>
    </source>
</reference>
<keyword evidence="5 6" id="KW-0472">Membrane</keyword>
<dbReference type="GO" id="GO:0005886">
    <property type="term" value="C:plasma membrane"/>
    <property type="evidence" value="ECO:0007669"/>
    <property type="project" value="UniProtKB-SubCell"/>
</dbReference>
<comment type="subcellular location">
    <subcellularLocation>
        <location evidence="1">Cell membrane</location>
        <topology evidence="1">Multi-pass membrane protein</topology>
    </subcellularLocation>
</comment>
<dbReference type="Proteomes" id="UP000480178">
    <property type="component" value="Chromosome"/>
</dbReference>
<name>A0A6C0GRC9_9BACT</name>
<evidence type="ECO:0000256" key="6">
    <source>
        <dbReference type="SAM" id="Phobius"/>
    </source>
</evidence>
<feature type="transmembrane region" description="Helical" evidence="6">
    <location>
        <begin position="12"/>
        <end position="30"/>
    </location>
</feature>
<keyword evidence="8" id="KW-1185">Reference proteome</keyword>
<dbReference type="InterPro" id="IPR002797">
    <property type="entry name" value="Polysacc_synth"/>
</dbReference>
<feature type="transmembrane region" description="Helical" evidence="6">
    <location>
        <begin position="153"/>
        <end position="174"/>
    </location>
</feature>
<dbReference type="PANTHER" id="PTHR30250">
    <property type="entry name" value="PST FAMILY PREDICTED COLANIC ACID TRANSPORTER"/>
    <property type="match status" value="1"/>
</dbReference>
<dbReference type="Pfam" id="PF01943">
    <property type="entry name" value="Polysacc_synt"/>
    <property type="match status" value="1"/>
</dbReference>
<feature type="transmembrane region" description="Helical" evidence="6">
    <location>
        <begin position="222"/>
        <end position="239"/>
    </location>
</feature>
<feature type="transmembrane region" description="Helical" evidence="6">
    <location>
        <begin position="121"/>
        <end position="141"/>
    </location>
</feature>
<dbReference type="KEGG" id="rhoz:GXP67_29470"/>
<organism evidence="7 8">
    <name type="scientific">Rhodocytophaga rosea</name>
    <dbReference type="NCBI Taxonomy" id="2704465"/>
    <lineage>
        <taxon>Bacteria</taxon>
        <taxon>Pseudomonadati</taxon>
        <taxon>Bacteroidota</taxon>
        <taxon>Cytophagia</taxon>
        <taxon>Cytophagales</taxon>
        <taxon>Rhodocytophagaceae</taxon>
        <taxon>Rhodocytophaga</taxon>
    </lineage>
</organism>
<dbReference type="PANTHER" id="PTHR30250:SF11">
    <property type="entry name" value="O-ANTIGEN TRANSPORTER-RELATED"/>
    <property type="match status" value="1"/>
</dbReference>
<keyword evidence="3 6" id="KW-0812">Transmembrane</keyword>
<evidence type="ECO:0000256" key="4">
    <source>
        <dbReference type="ARBA" id="ARBA00022989"/>
    </source>
</evidence>
<sequence>MGIIVRQGLKYSTIAFLGVVIGAVNTIIIFPKILSPEQYGLMRLIQENGLFIAAFVQLGAANIADKFIPIFQTHDKTNRGFLFFLLIYPLMGFIFFCLIYLLFKNTWLDIYLEKSPGVNTYYYFFIPLIFFMMYQLILEAYSRVHLRIVVPGLFRDVVLKIITLGFAGLFFLHFISFYQFMLLLIIAYGIIAILLLLYLHNLKILHLKPDIDFLTLKLLKEMGIYAAFMLLGGAATLIITKIDFLMLGAMVGPESVAIYTIAFFMGTIIEIPRRAIAQISTPILSQAWQRNDLPQIEDIYKRSALNQLIIGSLLFLGIWCNTDAVFNLIPNGEIYRAGKYVVLFIGLARLFDMATGVNGEIILQSRYFRFNLISVAILAILIVGTNFIFIPLYGINGAAFATALSVFLYNILKFMFLWIKYRIQPFSHQTIYILLITGFTYVAAALLPAPEPALISSFTNIVLRSAIISILFGGLILGLGISKDANLLLKTGYQKLRTLFG</sequence>
<keyword evidence="2" id="KW-1003">Cell membrane</keyword>
<feature type="transmembrane region" description="Helical" evidence="6">
    <location>
        <begin position="50"/>
        <end position="68"/>
    </location>
</feature>
<feature type="transmembrane region" description="Helical" evidence="6">
    <location>
        <begin position="245"/>
        <end position="269"/>
    </location>
</feature>
<gene>
    <name evidence="7" type="ORF">GXP67_29470</name>
</gene>
<dbReference type="AlphaFoldDB" id="A0A6C0GRC9"/>
<feature type="transmembrane region" description="Helical" evidence="6">
    <location>
        <begin position="370"/>
        <end position="393"/>
    </location>
</feature>
<feature type="transmembrane region" description="Helical" evidence="6">
    <location>
        <begin position="431"/>
        <end position="449"/>
    </location>
</feature>
<evidence type="ECO:0000256" key="2">
    <source>
        <dbReference type="ARBA" id="ARBA00022475"/>
    </source>
</evidence>
<evidence type="ECO:0000256" key="3">
    <source>
        <dbReference type="ARBA" id="ARBA00022692"/>
    </source>
</evidence>
<dbReference type="InterPro" id="IPR050833">
    <property type="entry name" value="Poly_Biosynth_Transport"/>
</dbReference>
<feature type="transmembrane region" description="Helical" evidence="6">
    <location>
        <begin position="308"/>
        <end position="329"/>
    </location>
</feature>
<feature type="transmembrane region" description="Helical" evidence="6">
    <location>
        <begin position="399"/>
        <end position="419"/>
    </location>
</feature>
<evidence type="ECO:0000313" key="7">
    <source>
        <dbReference type="EMBL" id="QHT70487.1"/>
    </source>
</evidence>
<evidence type="ECO:0000256" key="1">
    <source>
        <dbReference type="ARBA" id="ARBA00004651"/>
    </source>
</evidence>
<evidence type="ECO:0000256" key="5">
    <source>
        <dbReference type="ARBA" id="ARBA00023136"/>
    </source>
</evidence>